<name>A0A328DIP4_9ASTE</name>
<protein>
    <recommendedName>
        <fullName evidence="1">Reverse transcriptase zinc-binding domain-containing protein</fullName>
    </recommendedName>
</protein>
<evidence type="ECO:0000313" key="3">
    <source>
        <dbReference type="Proteomes" id="UP000249390"/>
    </source>
</evidence>
<evidence type="ECO:0000259" key="1">
    <source>
        <dbReference type="Pfam" id="PF13966"/>
    </source>
</evidence>
<accession>A0A328DIP4</accession>
<proteinExistence type="predicted"/>
<comment type="caution">
    <text evidence="2">The sequence shown here is derived from an EMBL/GenBank/DDBJ whole genome shotgun (WGS) entry which is preliminary data.</text>
</comment>
<organism evidence="2 3">
    <name type="scientific">Cuscuta australis</name>
    <dbReference type="NCBI Taxonomy" id="267555"/>
    <lineage>
        <taxon>Eukaryota</taxon>
        <taxon>Viridiplantae</taxon>
        <taxon>Streptophyta</taxon>
        <taxon>Embryophyta</taxon>
        <taxon>Tracheophyta</taxon>
        <taxon>Spermatophyta</taxon>
        <taxon>Magnoliopsida</taxon>
        <taxon>eudicotyledons</taxon>
        <taxon>Gunneridae</taxon>
        <taxon>Pentapetalae</taxon>
        <taxon>asterids</taxon>
        <taxon>lamiids</taxon>
        <taxon>Solanales</taxon>
        <taxon>Convolvulaceae</taxon>
        <taxon>Cuscuteae</taxon>
        <taxon>Cuscuta</taxon>
        <taxon>Cuscuta subgen. Grammica</taxon>
        <taxon>Cuscuta sect. Cleistogrammica</taxon>
    </lineage>
</organism>
<gene>
    <name evidence="2" type="ORF">DM860_014168</name>
</gene>
<dbReference type="Proteomes" id="UP000249390">
    <property type="component" value="Unassembled WGS sequence"/>
</dbReference>
<feature type="domain" description="Reverse transcriptase zinc-binding" evidence="1">
    <location>
        <begin position="16"/>
        <end position="70"/>
    </location>
</feature>
<dbReference type="InterPro" id="IPR026960">
    <property type="entry name" value="RVT-Znf"/>
</dbReference>
<sequence>MTGFRVTPRRLGGLTVYGTRLPPKVQFIFWLLMRDRLLTKARLAKWYAANTECSLCGDELEDSKHFFVSVRILRVINSVLQPYNLRYDQHSIVEFGEKINTRVRCTLRRETIAAWAMGCYGIWRAQNGIIHQKNITE</sequence>
<dbReference type="EMBL" id="NQVE01000150">
    <property type="protein sequence ID" value="RAL44031.1"/>
    <property type="molecule type" value="Genomic_DNA"/>
</dbReference>
<dbReference type="Pfam" id="PF13966">
    <property type="entry name" value="zf-RVT"/>
    <property type="match status" value="1"/>
</dbReference>
<dbReference type="AlphaFoldDB" id="A0A328DIP4"/>
<keyword evidence="3" id="KW-1185">Reference proteome</keyword>
<reference evidence="2 3" key="1">
    <citation type="submission" date="2018-06" db="EMBL/GenBank/DDBJ databases">
        <title>The Genome of Cuscuta australis (Dodder) Provides Insight into the Evolution of Plant Parasitism.</title>
        <authorList>
            <person name="Liu H."/>
        </authorList>
    </citation>
    <scope>NUCLEOTIDE SEQUENCE [LARGE SCALE GENOMIC DNA]</scope>
    <source>
        <strain evidence="3">cv. Yunnan</strain>
        <tissue evidence="2">Vines</tissue>
    </source>
</reference>
<evidence type="ECO:0000313" key="2">
    <source>
        <dbReference type="EMBL" id="RAL44031.1"/>
    </source>
</evidence>